<dbReference type="InterPro" id="IPR053253">
    <property type="entry name" value="Sex_diff_modulator"/>
</dbReference>
<dbReference type="Proteomes" id="UP000479710">
    <property type="component" value="Unassembled WGS sequence"/>
</dbReference>
<dbReference type="AlphaFoldDB" id="A0A6G1FD93"/>
<sequence length="563" mass="60032">MDDRHDGRDERPRRWISRRRPGDGAGNDVRPPRLAASGGGVNARSVQVEVGRPVSVVGAPMSKPKRVIERTANIARMQDVLRRALNVLVVGNNQPVSEEEVITEVARGFDVDPSGLELYRVGQGGFQLVLQDEVAAERVFNEGRPLLADSFRLFFRRWSRYTASSGAASLHLVDVDIRGVPPHAWDIATAQHLLDDACWIRDVHPGTANRRDCFRLSAWCADPGLVPPALDLLIVEPPVDVDEVPPVKRALSYPVEIKVNQSLQPSMGEDSPSPPPAGEDQDRRKRRRRRRRGPSSRDEAGGGAPRLPVDARLGPAPGGHVAYERRSGEASQAFPLDPSAESQVGTLHGPVREALVSVPHTASTPAASFPAKVRSVVAPESSSLVPAGPLLVAKLGVSINGPVDSVPVEEPILNALLGRVLEAASLPSFPVEEPKLDVLLGHKLAPDAEPELDALLDQGLVAAKGSLDGPSSAADQLRRHAMPHFAGGRAASQQTVSETAESAEVFLAPANLPNLQVEQPEPSLIGGGAVLPQDAKELVAEEAPSAASQQKQSAGQAEPLFNS</sequence>
<evidence type="ECO:0000256" key="1">
    <source>
        <dbReference type="SAM" id="MobiDB-lite"/>
    </source>
</evidence>
<name>A0A6G1FD93_9ORYZ</name>
<protein>
    <recommendedName>
        <fullName evidence="4">DUF4283 domain-containing protein</fullName>
    </recommendedName>
</protein>
<feature type="region of interest" description="Disordered" evidence="1">
    <location>
        <begin position="262"/>
        <end position="342"/>
    </location>
</feature>
<dbReference type="PANTHER" id="PTHR33087">
    <property type="entry name" value="OS07G0539200 PROTEIN"/>
    <property type="match status" value="1"/>
</dbReference>
<comment type="caution">
    <text evidence="2">The sequence shown here is derived from an EMBL/GenBank/DDBJ whole genome shotgun (WGS) entry which is preliminary data.</text>
</comment>
<gene>
    <name evidence="2" type="ORF">E2562_028868</name>
</gene>
<keyword evidence="3" id="KW-1185">Reference proteome</keyword>
<evidence type="ECO:0000313" key="2">
    <source>
        <dbReference type="EMBL" id="KAF0934864.1"/>
    </source>
</evidence>
<feature type="region of interest" description="Disordered" evidence="1">
    <location>
        <begin position="1"/>
        <end position="42"/>
    </location>
</feature>
<feature type="compositionally biased region" description="Basic residues" evidence="1">
    <location>
        <begin position="284"/>
        <end position="294"/>
    </location>
</feature>
<feature type="region of interest" description="Disordered" evidence="1">
    <location>
        <begin position="535"/>
        <end position="563"/>
    </location>
</feature>
<accession>A0A6G1FD93</accession>
<proteinExistence type="predicted"/>
<dbReference type="OrthoDB" id="690292at2759"/>
<reference evidence="2 3" key="1">
    <citation type="submission" date="2019-11" db="EMBL/GenBank/DDBJ databases">
        <title>Whole genome sequence of Oryza granulata.</title>
        <authorList>
            <person name="Li W."/>
        </authorList>
    </citation>
    <scope>NUCLEOTIDE SEQUENCE [LARGE SCALE GENOMIC DNA]</scope>
    <source>
        <strain evidence="3">cv. Menghai</strain>
        <tissue evidence="2">Leaf</tissue>
    </source>
</reference>
<dbReference type="PANTHER" id="PTHR33087:SF51">
    <property type="entry name" value="CCHC-TYPE DOMAIN-CONTAINING PROTEIN"/>
    <property type="match status" value="1"/>
</dbReference>
<evidence type="ECO:0008006" key="4">
    <source>
        <dbReference type="Google" id="ProtNLM"/>
    </source>
</evidence>
<feature type="compositionally biased region" description="Basic and acidic residues" evidence="1">
    <location>
        <begin position="1"/>
        <end position="13"/>
    </location>
</feature>
<organism evidence="2 3">
    <name type="scientific">Oryza meyeriana var. granulata</name>
    <dbReference type="NCBI Taxonomy" id="110450"/>
    <lineage>
        <taxon>Eukaryota</taxon>
        <taxon>Viridiplantae</taxon>
        <taxon>Streptophyta</taxon>
        <taxon>Embryophyta</taxon>
        <taxon>Tracheophyta</taxon>
        <taxon>Spermatophyta</taxon>
        <taxon>Magnoliopsida</taxon>
        <taxon>Liliopsida</taxon>
        <taxon>Poales</taxon>
        <taxon>Poaceae</taxon>
        <taxon>BOP clade</taxon>
        <taxon>Oryzoideae</taxon>
        <taxon>Oryzeae</taxon>
        <taxon>Oryzinae</taxon>
        <taxon>Oryza</taxon>
        <taxon>Oryza meyeriana</taxon>
    </lineage>
</organism>
<evidence type="ECO:0000313" key="3">
    <source>
        <dbReference type="Proteomes" id="UP000479710"/>
    </source>
</evidence>
<feature type="compositionally biased region" description="Low complexity" evidence="1">
    <location>
        <begin position="541"/>
        <end position="563"/>
    </location>
</feature>
<dbReference type="EMBL" id="SPHZ02000001">
    <property type="protein sequence ID" value="KAF0934864.1"/>
    <property type="molecule type" value="Genomic_DNA"/>
</dbReference>